<reference evidence="2" key="1">
    <citation type="journal article" date="2023" name="Mol. Phylogenet. Evol.">
        <title>Genome-scale phylogeny and comparative genomics of the fungal order Sordariales.</title>
        <authorList>
            <person name="Hensen N."/>
            <person name="Bonometti L."/>
            <person name="Westerberg I."/>
            <person name="Brannstrom I.O."/>
            <person name="Guillou S."/>
            <person name="Cros-Aarteil S."/>
            <person name="Calhoun S."/>
            <person name="Haridas S."/>
            <person name="Kuo A."/>
            <person name="Mondo S."/>
            <person name="Pangilinan J."/>
            <person name="Riley R."/>
            <person name="LaButti K."/>
            <person name="Andreopoulos B."/>
            <person name="Lipzen A."/>
            <person name="Chen C."/>
            <person name="Yan M."/>
            <person name="Daum C."/>
            <person name="Ng V."/>
            <person name="Clum A."/>
            <person name="Steindorff A."/>
            <person name="Ohm R.A."/>
            <person name="Martin F."/>
            <person name="Silar P."/>
            <person name="Natvig D.O."/>
            <person name="Lalanne C."/>
            <person name="Gautier V."/>
            <person name="Ament-Velasquez S.L."/>
            <person name="Kruys A."/>
            <person name="Hutchinson M.I."/>
            <person name="Powell A.J."/>
            <person name="Barry K."/>
            <person name="Miller A.N."/>
            <person name="Grigoriev I.V."/>
            <person name="Debuchy R."/>
            <person name="Gladieux P."/>
            <person name="Hiltunen Thoren M."/>
            <person name="Johannesson H."/>
        </authorList>
    </citation>
    <scope>NUCLEOTIDE SEQUENCE</scope>
    <source>
        <strain evidence="2">CBS 232.78</strain>
    </source>
</reference>
<keyword evidence="3" id="KW-1185">Reference proteome</keyword>
<evidence type="ECO:0000313" key="3">
    <source>
        <dbReference type="Proteomes" id="UP001285441"/>
    </source>
</evidence>
<accession>A0AAE0NHP9</accession>
<dbReference type="Proteomes" id="UP001285441">
    <property type="component" value="Unassembled WGS sequence"/>
</dbReference>
<gene>
    <name evidence="2" type="ORF">B0H63DRAFT_524423</name>
</gene>
<name>A0AAE0NHP9_9PEZI</name>
<proteinExistence type="predicted"/>
<protein>
    <submittedName>
        <fullName evidence="2">Uncharacterized protein</fullName>
    </submittedName>
</protein>
<sequence>MNTSRSQSSAGSRSSALDLQFDINELSIKAAPPQSKESVESESSEFQSPACYHRNSSPESNEALYTQPPASPGCLEQHWKPSAFGEARPDFSTSSELPISARSDSESFLSPSNSQQLRGVSQWGSLPRSSAWLQTSASTTEEGDSSEEEDWPEGHKLHNLIARIPFAFDIEHRIGPNTSATEKVTTLDHRKDFTITLRVFADLFTVLALIFGHLLSETVRVVFLSLSSTLRVTRESLQSDWNTFLVVIQIWLLFAGQIYKAARHLWSSISLHIVFLLLSVLKSLLQKWRGPRQDGKPEKRHSGSLTRISGSRAMPEGRALAAPSEPSSITDNL</sequence>
<feature type="region of interest" description="Disordered" evidence="1">
    <location>
        <begin position="290"/>
        <end position="333"/>
    </location>
</feature>
<feature type="compositionally biased region" description="Basic and acidic residues" evidence="1">
    <location>
        <begin position="291"/>
        <end position="301"/>
    </location>
</feature>
<dbReference type="EMBL" id="JAULSW010000005">
    <property type="protein sequence ID" value="KAK3381738.1"/>
    <property type="molecule type" value="Genomic_DNA"/>
</dbReference>
<reference evidence="2" key="2">
    <citation type="submission" date="2023-06" db="EMBL/GenBank/DDBJ databases">
        <authorList>
            <consortium name="Lawrence Berkeley National Laboratory"/>
            <person name="Haridas S."/>
            <person name="Hensen N."/>
            <person name="Bonometti L."/>
            <person name="Westerberg I."/>
            <person name="Brannstrom I.O."/>
            <person name="Guillou S."/>
            <person name="Cros-Aarteil S."/>
            <person name="Calhoun S."/>
            <person name="Kuo A."/>
            <person name="Mondo S."/>
            <person name="Pangilinan J."/>
            <person name="Riley R."/>
            <person name="LaButti K."/>
            <person name="Andreopoulos B."/>
            <person name="Lipzen A."/>
            <person name="Chen C."/>
            <person name="Yanf M."/>
            <person name="Daum C."/>
            <person name="Ng V."/>
            <person name="Clum A."/>
            <person name="Steindorff A."/>
            <person name="Ohm R."/>
            <person name="Martin F."/>
            <person name="Silar P."/>
            <person name="Natvig D."/>
            <person name="Lalanne C."/>
            <person name="Gautier V."/>
            <person name="Ament-velasquez S.L."/>
            <person name="Kruys A."/>
            <person name="Hutchinson M.I."/>
            <person name="Powell A.J."/>
            <person name="Barry K."/>
            <person name="Miller A.N."/>
            <person name="Grigoriev I.V."/>
            <person name="Debuchy R."/>
            <person name="Gladieux P."/>
            <person name="Thoren M.H."/>
            <person name="Johannesson H."/>
        </authorList>
    </citation>
    <scope>NUCLEOTIDE SEQUENCE</scope>
    <source>
        <strain evidence="2">CBS 232.78</strain>
    </source>
</reference>
<feature type="compositionally biased region" description="Acidic residues" evidence="1">
    <location>
        <begin position="141"/>
        <end position="151"/>
    </location>
</feature>
<organism evidence="2 3">
    <name type="scientific">Podospora didyma</name>
    <dbReference type="NCBI Taxonomy" id="330526"/>
    <lineage>
        <taxon>Eukaryota</taxon>
        <taxon>Fungi</taxon>
        <taxon>Dikarya</taxon>
        <taxon>Ascomycota</taxon>
        <taxon>Pezizomycotina</taxon>
        <taxon>Sordariomycetes</taxon>
        <taxon>Sordariomycetidae</taxon>
        <taxon>Sordariales</taxon>
        <taxon>Podosporaceae</taxon>
        <taxon>Podospora</taxon>
    </lineage>
</organism>
<comment type="caution">
    <text evidence="2">The sequence shown here is derived from an EMBL/GenBank/DDBJ whole genome shotgun (WGS) entry which is preliminary data.</text>
</comment>
<evidence type="ECO:0000256" key="1">
    <source>
        <dbReference type="SAM" id="MobiDB-lite"/>
    </source>
</evidence>
<feature type="region of interest" description="Disordered" evidence="1">
    <location>
        <begin position="132"/>
        <end position="151"/>
    </location>
</feature>
<feature type="region of interest" description="Disordered" evidence="1">
    <location>
        <begin position="30"/>
        <end position="114"/>
    </location>
</feature>
<evidence type="ECO:0000313" key="2">
    <source>
        <dbReference type="EMBL" id="KAK3381738.1"/>
    </source>
</evidence>
<feature type="compositionally biased region" description="Polar residues" evidence="1">
    <location>
        <begin position="54"/>
        <end position="64"/>
    </location>
</feature>
<dbReference type="AlphaFoldDB" id="A0AAE0NHP9"/>